<dbReference type="PROSITE" id="PS00012">
    <property type="entry name" value="PHOSPHOPANTETHEINE"/>
    <property type="match status" value="1"/>
</dbReference>
<dbReference type="PROSITE" id="PS00455">
    <property type="entry name" value="AMP_BINDING"/>
    <property type="match status" value="1"/>
</dbReference>
<keyword evidence="2" id="KW-0596">Phosphopantetheine</keyword>
<dbReference type="InterPro" id="IPR029058">
    <property type="entry name" value="AB_hydrolase_fold"/>
</dbReference>
<dbReference type="InterPro" id="IPR036736">
    <property type="entry name" value="ACP-like_sf"/>
</dbReference>
<dbReference type="Pfam" id="PF00668">
    <property type="entry name" value="Condensation"/>
    <property type="match status" value="1"/>
</dbReference>
<dbReference type="InterPro" id="IPR006162">
    <property type="entry name" value="Ppantetheine_attach_site"/>
</dbReference>
<evidence type="ECO:0000256" key="3">
    <source>
        <dbReference type="ARBA" id="ARBA00022553"/>
    </source>
</evidence>
<dbReference type="InterPro" id="IPR000873">
    <property type="entry name" value="AMP-dep_synth/lig_dom"/>
</dbReference>
<comment type="caution">
    <text evidence="5">The sequence shown here is derived from an EMBL/GenBank/DDBJ whole genome shotgun (WGS) entry which is preliminary data.</text>
</comment>
<dbReference type="GO" id="GO:0043041">
    <property type="term" value="P:amino acid activation for nonribosomal peptide biosynthetic process"/>
    <property type="evidence" value="ECO:0007669"/>
    <property type="project" value="TreeGrafter"/>
</dbReference>
<dbReference type="SUPFAM" id="SSF56801">
    <property type="entry name" value="Acetyl-CoA synthetase-like"/>
    <property type="match status" value="1"/>
</dbReference>
<dbReference type="SUPFAM" id="SSF47336">
    <property type="entry name" value="ACP-like"/>
    <property type="match status" value="1"/>
</dbReference>
<dbReference type="GO" id="GO:0005737">
    <property type="term" value="C:cytoplasm"/>
    <property type="evidence" value="ECO:0007669"/>
    <property type="project" value="TreeGrafter"/>
</dbReference>
<dbReference type="PANTHER" id="PTHR45527">
    <property type="entry name" value="NONRIBOSOMAL PEPTIDE SYNTHETASE"/>
    <property type="match status" value="1"/>
</dbReference>
<dbReference type="Gene3D" id="3.40.50.12780">
    <property type="entry name" value="N-terminal domain of ligase-like"/>
    <property type="match status" value="1"/>
</dbReference>
<comment type="cofactor">
    <cofactor evidence="1">
        <name>pantetheine 4'-phosphate</name>
        <dbReference type="ChEBI" id="CHEBI:47942"/>
    </cofactor>
</comment>
<dbReference type="Gene3D" id="3.30.559.30">
    <property type="entry name" value="Nonribosomal peptide synthetase, condensation domain"/>
    <property type="match status" value="1"/>
</dbReference>
<feature type="domain" description="Carrier" evidence="4">
    <location>
        <begin position="1039"/>
        <end position="1114"/>
    </location>
</feature>
<dbReference type="EMBL" id="MKJU01000027">
    <property type="protein sequence ID" value="OHU90158.1"/>
    <property type="molecule type" value="Genomic_DNA"/>
</dbReference>
<evidence type="ECO:0000259" key="4">
    <source>
        <dbReference type="PROSITE" id="PS50075"/>
    </source>
</evidence>
<dbReference type="Gene3D" id="1.10.10.1830">
    <property type="entry name" value="Non-ribosomal peptide synthase, adenylation domain"/>
    <property type="match status" value="1"/>
</dbReference>
<dbReference type="STRING" id="1859457.BET10_15430"/>
<organism evidence="5 6">
    <name type="scientific">Pseudoalteromonas amylolytica</name>
    <dbReference type="NCBI Taxonomy" id="1859457"/>
    <lineage>
        <taxon>Bacteria</taxon>
        <taxon>Pseudomonadati</taxon>
        <taxon>Pseudomonadota</taxon>
        <taxon>Gammaproteobacteria</taxon>
        <taxon>Alteromonadales</taxon>
        <taxon>Pseudoalteromonadaceae</taxon>
        <taxon>Pseudoalteromonas</taxon>
    </lineage>
</organism>
<dbReference type="PANTHER" id="PTHR45527:SF1">
    <property type="entry name" value="FATTY ACID SYNTHASE"/>
    <property type="match status" value="1"/>
</dbReference>
<name>A0A1S1MTV7_9GAMM</name>
<sequence>MNISELIDVLKEKGIKIGLSEQGQLVVRGTKEALGDDLKRQLKEQKPMLIEWLSIRAQGEDSGIRVLEDRQAIYPMSYSQKRLWFIDKLQGQNAVFNLPSAFHLTGQFSIDVAKAAFQQILDRHESLRTIYFEHDGEPAQYVLPQADIPFEVNTDCIGLDWSSEQVQAVLKEDVYQPFLLEQDIKIRVTVVQLGEQEWVLQINIHHISADGMSMKVLVEEYNKLYNQIAKMGMSDLPLPKLQYLDFSQWQRESLNNDSLKPHLDYWKNTLAGIPKCHSIPLQHPRPEFQSYEAGKVTTHIEASKAQIIEGISKEHGATIFMSMLANLSLLVNRYSGDTDMVFGTPTAGRFLPALENIFGLFVNNLVLRINLDECQTYSDLLRYTKQRCLEGYSHQQVPFEVLVEELAPQRNTGYNPIFQISIAMQDLVDEALELDGVEVSTIKSDDSMGRYDLSLLITDSTDGLVVEWLYNATLFERAMVESFAEDFLHLLVTTSQSPQIKLSEIALPVNQTTLSAPQTKLEANSDDENIDSLILSLYRTMDKFPDQTALIDGDLAITYSQLVEQVESQAHLLMEKGLQSGDKVGVVFSPSTDLIVCVLAVLRLGACYVPIEPHYPQERMVFQVVDSAAKMVISDATFSWWEEETNLPPLVVYSAEHTKPADIKLPSLSAAKADQAAYVIYTSGSTGTPKGVEISQYSLAHFMLEIQAQLVALTPELPKSWVWSHSFAFDASIKSFTLLASGTSLILPDVDTMVSPSALVELLNKYEVPIFNTMPSVAPALLEELERQSVAVNLIVSGDDIGQSTWTQLKKYNEKFGVNAINAYGPTETTVNASYCLVNGLSMPAIGSATHGHQLFIVDRELNEVPVGARGEIAISGPGLAMSYLNKAQLFEERFIASDAKNNKKGQAFYLTGDMGVKQPNGLVSFLGRKDRQVKVRGFRVELDEIDNLIKSMPEVQEVHSWLREDASEQLISFVCLADIENASTVLPIIQSHIRASLPSYMHPNKLIPVDAMLRTTSGKVSPSAMWKLYRESSVLQPESLGGTEKALMEIWCELLDVNAVGVTDNFFELGGHSLLAMTLIAEIRSKFGVGIQIKSLLVSPTIAALAALIDKEQQPTTKKTEVLL</sequence>
<dbReference type="OrthoDB" id="9803968at2"/>
<evidence type="ECO:0000256" key="1">
    <source>
        <dbReference type="ARBA" id="ARBA00001957"/>
    </source>
</evidence>
<dbReference type="SUPFAM" id="SSF52777">
    <property type="entry name" value="CoA-dependent acyltransferases"/>
    <property type="match status" value="2"/>
</dbReference>
<dbReference type="InterPro" id="IPR020845">
    <property type="entry name" value="AMP-binding_CS"/>
</dbReference>
<evidence type="ECO:0000256" key="2">
    <source>
        <dbReference type="ARBA" id="ARBA00022450"/>
    </source>
</evidence>
<dbReference type="Pfam" id="PF00550">
    <property type="entry name" value="PP-binding"/>
    <property type="match status" value="1"/>
</dbReference>
<dbReference type="CDD" id="cd19531">
    <property type="entry name" value="LCL_NRPS-like"/>
    <property type="match status" value="1"/>
</dbReference>
<dbReference type="RefSeq" id="WP_070986123.1">
    <property type="nucleotide sequence ID" value="NZ_MKJU01000027.1"/>
</dbReference>
<dbReference type="InterPro" id="IPR009081">
    <property type="entry name" value="PP-bd_ACP"/>
</dbReference>
<dbReference type="Proteomes" id="UP000179786">
    <property type="component" value="Unassembled WGS sequence"/>
</dbReference>
<dbReference type="Pfam" id="PF00501">
    <property type="entry name" value="AMP-binding"/>
    <property type="match status" value="1"/>
</dbReference>
<dbReference type="InterPro" id="IPR044894">
    <property type="entry name" value="TubC_N_sf"/>
</dbReference>
<proteinExistence type="predicted"/>
<dbReference type="InterPro" id="IPR001242">
    <property type="entry name" value="Condensation_dom"/>
</dbReference>
<gene>
    <name evidence="5" type="ORF">BET10_15430</name>
</gene>
<keyword evidence="6" id="KW-1185">Reference proteome</keyword>
<dbReference type="PROSITE" id="PS50075">
    <property type="entry name" value="CARRIER"/>
    <property type="match status" value="1"/>
</dbReference>
<keyword evidence="3" id="KW-0597">Phosphoprotein</keyword>
<protein>
    <recommendedName>
        <fullName evidence="4">Carrier domain-containing protein</fullName>
    </recommendedName>
</protein>
<dbReference type="InterPro" id="IPR023213">
    <property type="entry name" value="CAT-like_dom_sf"/>
</dbReference>
<dbReference type="CDD" id="cd05930">
    <property type="entry name" value="A_NRPS"/>
    <property type="match status" value="1"/>
</dbReference>
<evidence type="ECO:0000313" key="6">
    <source>
        <dbReference type="Proteomes" id="UP000179786"/>
    </source>
</evidence>
<dbReference type="GO" id="GO:0044550">
    <property type="term" value="P:secondary metabolite biosynthetic process"/>
    <property type="evidence" value="ECO:0007669"/>
    <property type="project" value="TreeGrafter"/>
</dbReference>
<dbReference type="FunFam" id="1.10.1200.10:FF:000005">
    <property type="entry name" value="Nonribosomal peptide synthetase 1"/>
    <property type="match status" value="1"/>
</dbReference>
<reference evidence="5 6" key="1">
    <citation type="submission" date="2016-09" db="EMBL/GenBank/DDBJ databases">
        <title>Pseudoalteromonas amylolytica sp. nov., isolated from the surface seawater.</title>
        <authorList>
            <person name="Wu Y.-H."/>
            <person name="Cheng H."/>
            <person name="Jin X.-B."/>
            <person name="Wang C.-S."/>
            <person name="Xu X.-W."/>
        </authorList>
    </citation>
    <scope>NUCLEOTIDE SEQUENCE [LARGE SCALE GENOMIC DNA]</scope>
    <source>
        <strain evidence="5 6">JW1</strain>
    </source>
</reference>
<dbReference type="Gene3D" id="3.30.559.10">
    <property type="entry name" value="Chloramphenicol acetyltransferase-like domain"/>
    <property type="match status" value="1"/>
</dbReference>
<dbReference type="InterPro" id="IPR042099">
    <property type="entry name" value="ANL_N_sf"/>
</dbReference>
<dbReference type="InterPro" id="IPR045851">
    <property type="entry name" value="AMP-bd_C_sf"/>
</dbReference>
<dbReference type="GO" id="GO:0003824">
    <property type="term" value="F:catalytic activity"/>
    <property type="evidence" value="ECO:0007669"/>
    <property type="project" value="InterPro"/>
</dbReference>
<dbReference type="Gene3D" id="3.40.50.1820">
    <property type="entry name" value="alpha/beta hydrolase"/>
    <property type="match status" value="1"/>
</dbReference>
<evidence type="ECO:0000313" key="5">
    <source>
        <dbReference type="EMBL" id="OHU90158.1"/>
    </source>
</evidence>
<accession>A0A1S1MTV7</accession>
<dbReference type="GO" id="GO:0031177">
    <property type="term" value="F:phosphopantetheine binding"/>
    <property type="evidence" value="ECO:0007669"/>
    <property type="project" value="TreeGrafter"/>
</dbReference>
<dbReference type="Gene3D" id="3.30.300.30">
    <property type="match status" value="1"/>
</dbReference>
<dbReference type="AlphaFoldDB" id="A0A1S1MTV7"/>